<keyword evidence="4 6" id="KW-0067">ATP-binding</keyword>
<keyword evidence="3" id="KW-0547">Nucleotide-binding</keyword>
<feature type="domain" description="ABC transporter" evidence="5">
    <location>
        <begin position="5"/>
        <end position="254"/>
    </location>
</feature>
<dbReference type="SUPFAM" id="SSF52540">
    <property type="entry name" value="P-loop containing nucleoside triphosphate hydrolases"/>
    <property type="match status" value="1"/>
</dbReference>
<dbReference type="InterPro" id="IPR013563">
    <property type="entry name" value="Oligopep_ABC_C"/>
</dbReference>
<dbReference type="GO" id="GO:0015833">
    <property type="term" value="P:peptide transport"/>
    <property type="evidence" value="ECO:0007669"/>
    <property type="project" value="InterPro"/>
</dbReference>
<evidence type="ECO:0000259" key="5">
    <source>
        <dbReference type="PROSITE" id="PS50893"/>
    </source>
</evidence>
<comment type="similarity">
    <text evidence="1">Belongs to the ABC transporter superfamily.</text>
</comment>
<evidence type="ECO:0000256" key="3">
    <source>
        <dbReference type="ARBA" id="ARBA00022741"/>
    </source>
</evidence>
<dbReference type="PROSITE" id="PS00211">
    <property type="entry name" value="ABC_TRANSPORTER_1"/>
    <property type="match status" value="1"/>
</dbReference>
<evidence type="ECO:0000256" key="4">
    <source>
        <dbReference type="ARBA" id="ARBA00022840"/>
    </source>
</evidence>
<dbReference type="GO" id="GO:0005524">
    <property type="term" value="F:ATP binding"/>
    <property type="evidence" value="ECO:0007669"/>
    <property type="project" value="UniProtKB-KW"/>
</dbReference>
<dbReference type="GO" id="GO:0016887">
    <property type="term" value="F:ATP hydrolysis activity"/>
    <property type="evidence" value="ECO:0007669"/>
    <property type="project" value="InterPro"/>
</dbReference>
<dbReference type="FunFam" id="3.40.50.300:FF:000016">
    <property type="entry name" value="Oligopeptide ABC transporter ATP-binding component"/>
    <property type="match status" value="1"/>
</dbReference>
<dbReference type="PANTHER" id="PTHR43067:SF3">
    <property type="entry name" value="MALTOSE ABC TRANSPORTER, ATP-BINDING PROTEIN"/>
    <property type="match status" value="1"/>
</dbReference>
<dbReference type="CDD" id="cd03257">
    <property type="entry name" value="ABC_NikE_OppD_transporters"/>
    <property type="match status" value="1"/>
</dbReference>
<dbReference type="NCBIfam" id="TIGR01727">
    <property type="entry name" value="oligo_HPY"/>
    <property type="match status" value="1"/>
</dbReference>
<dbReference type="InterPro" id="IPR003593">
    <property type="entry name" value="AAA+_ATPase"/>
</dbReference>
<dbReference type="InterPro" id="IPR003439">
    <property type="entry name" value="ABC_transporter-like_ATP-bd"/>
</dbReference>
<evidence type="ECO:0000256" key="2">
    <source>
        <dbReference type="ARBA" id="ARBA00022448"/>
    </source>
</evidence>
<protein>
    <submittedName>
        <fullName evidence="6">Dipeptide/oligopeptide/nickel ABC transporter ATP-binding protein</fullName>
    </submittedName>
</protein>
<dbReference type="Pfam" id="PF00005">
    <property type="entry name" value="ABC_tran"/>
    <property type="match status" value="1"/>
</dbReference>
<dbReference type="PANTHER" id="PTHR43067">
    <property type="entry name" value="OLIGOPEPTIDE/DIPEPTIDE ABC TRANSPORTER, ATPASE SUBUNIT"/>
    <property type="match status" value="1"/>
</dbReference>
<dbReference type="EMBL" id="PXYT01000014">
    <property type="protein sequence ID" value="PSR29676.1"/>
    <property type="molecule type" value="Genomic_DNA"/>
</dbReference>
<dbReference type="Gene3D" id="3.40.50.300">
    <property type="entry name" value="P-loop containing nucleotide triphosphate hydrolases"/>
    <property type="match status" value="1"/>
</dbReference>
<dbReference type="PROSITE" id="PS50893">
    <property type="entry name" value="ABC_TRANSPORTER_2"/>
    <property type="match status" value="1"/>
</dbReference>
<organism evidence="6 7">
    <name type="scientific">Sulfobacillus benefaciens</name>
    <dbReference type="NCBI Taxonomy" id="453960"/>
    <lineage>
        <taxon>Bacteria</taxon>
        <taxon>Bacillati</taxon>
        <taxon>Bacillota</taxon>
        <taxon>Clostridia</taxon>
        <taxon>Eubacteriales</taxon>
        <taxon>Clostridiales Family XVII. Incertae Sedis</taxon>
        <taxon>Sulfobacillus</taxon>
    </lineage>
</organism>
<comment type="caution">
    <text evidence="6">The sequence shown here is derived from an EMBL/GenBank/DDBJ whole genome shotgun (WGS) entry which is preliminary data.</text>
</comment>
<evidence type="ECO:0000313" key="6">
    <source>
        <dbReference type="EMBL" id="PSR29676.1"/>
    </source>
</evidence>
<name>A0A2T2X5D5_9FIRM</name>
<dbReference type="Pfam" id="PF08352">
    <property type="entry name" value="oligo_HPY"/>
    <property type="match status" value="1"/>
</dbReference>
<evidence type="ECO:0000313" key="7">
    <source>
        <dbReference type="Proteomes" id="UP000242699"/>
    </source>
</evidence>
<dbReference type="InterPro" id="IPR017871">
    <property type="entry name" value="ABC_transporter-like_CS"/>
</dbReference>
<dbReference type="SMART" id="SM00382">
    <property type="entry name" value="AAA"/>
    <property type="match status" value="1"/>
</dbReference>
<reference evidence="6 7" key="1">
    <citation type="journal article" date="2014" name="BMC Genomics">
        <title>Comparison of environmental and isolate Sulfobacillus genomes reveals diverse carbon, sulfur, nitrogen, and hydrogen metabolisms.</title>
        <authorList>
            <person name="Justice N.B."/>
            <person name="Norman A."/>
            <person name="Brown C.T."/>
            <person name="Singh A."/>
            <person name="Thomas B.C."/>
            <person name="Banfield J.F."/>
        </authorList>
    </citation>
    <scope>NUCLEOTIDE SEQUENCE [LARGE SCALE GENOMIC DNA]</scope>
    <source>
        <strain evidence="6">AMDSBA1</strain>
    </source>
</reference>
<dbReference type="InterPro" id="IPR027417">
    <property type="entry name" value="P-loop_NTPase"/>
</dbReference>
<gene>
    <name evidence="6" type="ORF">C7B43_07755</name>
</gene>
<dbReference type="AlphaFoldDB" id="A0A2T2X5D5"/>
<dbReference type="Proteomes" id="UP000242699">
    <property type="component" value="Unassembled WGS sequence"/>
</dbReference>
<keyword evidence="2" id="KW-0813">Transport</keyword>
<proteinExistence type="inferred from homology"/>
<sequence>MKPALSTEHLTVSYYTPQGPVPALRGVSFTLFENEILGLVGESGSGKSTLALAVMRLMEPDRAEVSGQVTVGSKNLYDLSARDLQRLWWEDIAMVFQSSMNALNPVLSIGDHFTDTFLAHRPMMRMTEIRQKTASLLQQVQLSPKLVRSYPHELSGGMKQRVVIALSLALDPKVLIMDEPTTALDVVVQHSILAEVAAIQRERHLAVLFISHDFSLVSGLAHRIAIMYAGELVEITERDMAIGNSTPHHPYTEGLIQATPRITGGRVRIQGIPGEPPDMTRLPAGCPFWERCPKRLDRCQTVPLPQQTGHTFIRCHLTGTSSLSSSSSSKEGMAHGE</sequence>
<accession>A0A2T2X5D5</accession>
<evidence type="ECO:0000256" key="1">
    <source>
        <dbReference type="ARBA" id="ARBA00005417"/>
    </source>
</evidence>